<comment type="caution">
    <text evidence="1">The sequence shown here is derived from an EMBL/GenBank/DDBJ whole genome shotgun (WGS) entry which is preliminary data.</text>
</comment>
<gene>
    <name evidence="1" type="ORF">Amon02_000038300</name>
</gene>
<protein>
    <submittedName>
        <fullName evidence="1">Unnamed protein product</fullName>
    </submittedName>
</protein>
<name>A0ACB5SS82_AMBMO</name>
<evidence type="ECO:0000313" key="1">
    <source>
        <dbReference type="EMBL" id="GME70917.1"/>
    </source>
</evidence>
<evidence type="ECO:0000313" key="2">
    <source>
        <dbReference type="Proteomes" id="UP001165064"/>
    </source>
</evidence>
<sequence>MKPVLFRCILKEGKDKDDVTSYRPIALMSTITRLFSKVMVNRLQPIFQNIIFEDQQGFIYGRSSHFNIYRLQQLVDKMNQHPDKFQNSSILQLDFQKAFDRVSHQFLKQQLQSISIPDKVINAIMLIVTQQFPWHAIFNYTRSKTGRSYVPVIICTDNGPTKSCGLQSTQRN</sequence>
<accession>A0ACB5SS82</accession>
<reference evidence="1" key="1">
    <citation type="submission" date="2023-04" db="EMBL/GenBank/DDBJ databases">
        <title>Ambrosiozyma monospora NBRC 10751.</title>
        <authorList>
            <person name="Ichikawa N."/>
            <person name="Sato H."/>
            <person name="Tonouchi N."/>
        </authorList>
    </citation>
    <scope>NUCLEOTIDE SEQUENCE</scope>
    <source>
        <strain evidence="1">NBRC 10751</strain>
    </source>
</reference>
<dbReference type="EMBL" id="BSXS01000117">
    <property type="protein sequence ID" value="GME70917.1"/>
    <property type="molecule type" value="Genomic_DNA"/>
</dbReference>
<dbReference type="Proteomes" id="UP001165064">
    <property type="component" value="Unassembled WGS sequence"/>
</dbReference>
<proteinExistence type="predicted"/>
<keyword evidence="2" id="KW-1185">Reference proteome</keyword>
<organism evidence="1 2">
    <name type="scientific">Ambrosiozyma monospora</name>
    <name type="common">Yeast</name>
    <name type="synonym">Endomycopsis monosporus</name>
    <dbReference type="NCBI Taxonomy" id="43982"/>
    <lineage>
        <taxon>Eukaryota</taxon>
        <taxon>Fungi</taxon>
        <taxon>Dikarya</taxon>
        <taxon>Ascomycota</taxon>
        <taxon>Saccharomycotina</taxon>
        <taxon>Pichiomycetes</taxon>
        <taxon>Pichiales</taxon>
        <taxon>Pichiaceae</taxon>
        <taxon>Ambrosiozyma</taxon>
    </lineage>
</organism>